<dbReference type="InterPro" id="IPR016161">
    <property type="entry name" value="Ald_DH/histidinol_DH"/>
</dbReference>
<reference evidence="4 5" key="1">
    <citation type="submission" date="2018-01" db="EMBL/GenBank/DDBJ databases">
        <title>Halomonas endophytica sp. nov., isolated from storage liquid in the stems of Populus euphratica.</title>
        <authorList>
            <person name="Chen C."/>
        </authorList>
    </citation>
    <scope>NUCLEOTIDE SEQUENCE [LARGE SCALE GENOMIC DNA]</scope>
    <source>
        <strain evidence="4 5">DSM 26881</strain>
    </source>
</reference>
<sequence>MGDTVTSIRPYWKNFIGGEWVDGTGNERIVVTDPATGAPIAEVARAMPADVDQAVAAARRCFDSRALAAMRPHQRGEMMLEVARQLDELADDIATVECFDNGKTMAAGHADIALTRRYLSYYAGMADKLEGRQIPLGEGVLDYTTHMPFGVSAQIVPWNGPLPVGARSITCALLTGNTVVLKSPEDSPLSLFLFAEACERAGVPKGAVNILCGYGHDTGAALVAHGDIDHIVFTGSVETGRSVLRAASERIIPCIMELGGKSGGIVYPDADLDRVAKSAARAIFHHAGQICSAGSRLIVHRSIHDDLVARLKGEAETRTIGPGIDGCDMGPLISARQLDRVESLCRVGVEEGATLVTGGSRLAGRPGHFMAPTLFSGVRPEMRIAREEFFGPVLVVLPFDTPDEAIAIANGTDYGLAAGVYTNDLRLAHWTADRLVAGQVYVNDWWTGGVETPFGGTKRSGYGREKGQEALLGYVQTKNVGIRLSP</sequence>
<accession>A0A2N7TVI5</accession>
<dbReference type="OrthoDB" id="9812625at2"/>
<dbReference type="Gene3D" id="3.40.605.10">
    <property type="entry name" value="Aldehyde Dehydrogenase, Chain A, domain 1"/>
    <property type="match status" value="1"/>
</dbReference>
<evidence type="ECO:0000256" key="2">
    <source>
        <dbReference type="ARBA" id="ARBA00023002"/>
    </source>
</evidence>
<dbReference type="GO" id="GO:0016620">
    <property type="term" value="F:oxidoreductase activity, acting on the aldehyde or oxo group of donors, NAD or NADP as acceptor"/>
    <property type="evidence" value="ECO:0007669"/>
    <property type="project" value="InterPro"/>
</dbReference>
<protein>
    <submittedName>
        <fullName evidence="4">Aldehyde dehydrogenase</fullName>
    </submittedName>
</protein>
<dbReference type="InterPro" id="IPR016160">
    <property type="entry name" value="Ald_DH_CS_CYS"/>
</dbReference>
<dbReference type="FunFam" id="3.40.605.10:FF:000007">
    <property type="entry name" value="NAD/NADP-dependent betaine aldehyde dehydrogenase"/>
    <property type="match status" value="1"/>
</dbReference>
<dbReference type="PROSITE" id="PS00070">
    <property type="entry name" value="ALDEHYDE_DEHYDR_CYS"/>
    <property type="match status" value="1"/>
</dbReference>
<proteinExistence type="inferred from homology"/>
<evidence type="ECO:0000313" key="5">
    <source>
        <dbReference type="Proteomes" id="UP000235346"/>
    </source>
</evidence>
<dbReference type="FunFam" id="3.40.309.10:FF:000012">
    <property type="entry name" value="Betaine aldehyde dehydrogenase"/>
    <property type="match status" value="1"/>
</dbReference>
<feature type="domain" description="Aldehyde dehydrogenase" evidence="3">
    <location>
        <begin position="20"/>
        <end position="480"/>
    </location>
</feature>
<dbReference type="InterPro" id="IPR016163">
    <property type="entry name" value="Ald_DH_C"/>
</dbReference>
<dbReference type="InterPro" id="IPR015590">
    <property type="entry name" value="Aldehyde_DH_dom"/>
</dbReference>
<dbReference type="Pfam" id="PF00171">
    <property type="entry name" value="Aldedh"/>
    <property type="match status" value="1"/>
</dbReference>
<dbReference type="InterPro" id="IPR016162">
    <property type="entry name" value="Ald_DH_N"/>
</dbReference>
<organism evidence="4 5">
    <name type="scientific">Halomonas heilongjiangensis</name>
    <dbReference type="NCBI Taxonomy" id="1387883"/>
    <lineage>
        <taxon>Bacteria</taxon>
        <taxon>Pseudomonadati</taxon>
        <taxon>Pseudomonadota</taxon>
        <taxon>Gammaproteobacteria</taxon>
        <taxon>Oceanospirillales</taxon>
        <taxon>Halomonadaceae</taxon>
        <taxon>Halomonas</taxon>
    </lineage>
</organism>
<evidence type="ECO:0000256" key="1">
    <source>
        <dbReference type="ARBA" id="ARBA00009986"/>
    </source>
</evidence>
<comment type="similarity">
    <text evidence="1">Belongs to the aldehyde dehydrogenase family.</text>
</comment>
<dbReference type="AlphaFoldDB" id="A0A2N7TVI5"/>
<gene>
    <name evidence="4" type="ORF">C1H66_00610</name>
</gene>
<dbReference type="PANTHER" id="PTHR11699">
    <property type="entry name" value="ALDEHYDE DEHYDROGENASE-RELATED"/>
    <property type="match status" value="1"/>
</dbReference>
<name>A0A2N7TVI5_9GAMM</name>
<comment type="caution">
    <text evidence="4">The sequence shown here is derived from an EMBL/GenBank/DDBJ whole genome shotgun (WGS) entry which is preliminary data.</text>
</comment>
<evidence type="ECO:0000259" key="3">
    <source>
        <dbReference type="Pfam" id="PF00171"/>
    </source>
</evidence>
<dbReference type="Proteomes" id="UP000235346">
    <property type="component" value="Unassembled WGS sequence"/>
</dbReference>
<dbReference type="EMBL" id="PNRE01000003">
    <property type="protein sequence ID" value="PMR72211.1"/>
    <property type="molecule type" value="Genomic_DNA"/>
</dbReference>
<dbReference type="CDD" id="cd07109">
    <property type="entry name" value="ALDH_AAS00426"/>
    <property type="match status" value="1"/>
</dbReference>
<keyword evidence="5" id="KW-1185">Reference proteome</keyword>
<keyword evidence="2" id="KW-0560">Oxidoreductase</keyword>
<dbReference type="SUPFAM" id="SSF53720">
    <property type="entry name" value="ALDH-like"/>
    <property type="match status" value="1"/>
</dbReference>
<evidence type="ECO:0000313" key="4">
    <source>
        <dbReference type="EMBL" id="PMR72211.1"/>
    </source>
</evidence>
<dbReference type="Gene3D" id="3.40.309.10">
    <property type="entry name" value="Aldehyde Dehydrogenase, Chain A, domain 2"/>
    <property type="match status" value="1"/>
</dbReference>